<proteinExistence type="inferred from homology"/>
<evidence type="ECO:0000256" key="6">
    <source>
        <dbReference type="RuleBase" id="RU364112"/>
    </source>
</evidence>
<keyword evidence="2 6" id="KW-0349">Heme</keyword>
<evidence type="ECO:0000313" key="8">
    <source>
        <dbReference type="EMBL" id="HHL43526.1"/>
    </source>
</evidence>
<feature type="domain" description="CcmH/CycL/Ccl2/NrfF N-terminal" evidence="7">
    <location>
        <begin position="22"/>
        <end position="146"/>
    </location>
</feature>
<comment type="function">
    <text evidence="6">Possible subunit of a heme lyase.</text>
</comment>
<dbReference type="EMBL" id="DRMJ01000413">
    <property type="protein sequence ID" value="HHL43526.1"/>
    <property type="molecule type" value="Genomic_DNA"/>
</dbReference>
<evidence type="ECO:0000256" key="2">
    <source>
        <dbReference type="ARBA" id="ARBA00022617"/>
    </source>
</evidence>
<protein>
    <recommendedName>
        <fullName evidence="6">Cytochrome c-type biogenesis protein</fullName>
    </recommendedName>
</protein>
<dbReference type="GO" id="GO:0046872">
    <property type="term" value="F:metal ion binding"/>
    <property type="evidence" value="ECO:0007669"/>
    <property type="project" value="UniProtKB-KW"/>
</dbReference>
<keyword evidence="6" id="KW-0812">Transmembrane</keyword>
<dbReference type="Gene3D" id="1.10.8.640">
    <property type="entry name" value="Cytochrome C biogenesis protein"/>
    <property type="match status" value="1"/>
</dbReference>
<keyword evidence="6" id="KW-0472">Membrane</keyword>
<feature type="signal peptide" evidence="6">
    <location>
        <begin position="1"/>
        <end position="21"/>
    </location>
</feature>
<dbReference type="InterPro" id="IPR005616">
    <property type="entry name" value="CcmH/CycL/Ccl2/NrfF_N"/>
</dbReference>
<feature type="transmembrane region" description="Helical" evidence="6">
    <location>
        <begin position="103"/>
        <end position="121"/>
    </location>
</feature>
<evidence type="ECO:0000256" key="5">
    <source>
        <dbReference type="ARBA" id="ARBA00023004"/>
    </source>
</evidence>
<evidence type="ECO:0000256" key="3">
    <source>
        <dbReference type="ARBA" id="ARBA00022723"/>
    </source>
</evidence>
<dbReference type="AlphaFoldDB" id="A0A7C5R4Q5"/>
<dbReference type="GO" id="GO:0005886">
    <property type="term" value="C:plasma membrane"/>
    <property type="evidence" value="ECO:0007669"/>
    <property type="project" value="TreeGrafter"/>
</dbReference>
<evidence type="ECO:0000256" key="1">
    <source>
        <dbReference type="ARBA" id="ARBA00010342"/>
    </source>
</evidence>
<comment type="caution">
    <text evidence="8">The sequence shown here is derived from an EMBL/GenBank/DDBJ whole genome shotgun (WGS) entry which is preliminary data.</text>
</comment>
<keyword evidence="5 6" id="KW-0408">Iron</keyword>
<dbReference type="InterPro" id="IPR038297">
    <property type="entry name" value="CcmH/CycL/NrfF/Ccl2_sf"/>
</dbReference>
<dbReference type="InterPro" id="IPR051263">
    <property type="entry name" value="C-type_cytochrome_biogenesis"/>
</dbReference>
<accession>A0A7C5R4Q5</accession>
<sequence>MRRLFLILLIWPYLVAQPVYGQTGPVEDAVVEIRAKEIGRRLRCVVCQNQSIDESDATLAEDMRKLVRARIRAGDTDEQILQFMQSRYGDFVLLKPPVQSNTWFLWFGPGVLVLFMLVWYVRRGRNRPTTELDLLSPEERAELEAYLSVHHKKEGT</sequence>
<gene>
    <name evidence="8" type="ORF">ENJ42_07910</name>
</gene>
<dbReference type="PANTHER" id="PTHR47870:SF4">
    <property type="entry name" value="CYTOCHROME C-TYPE BIOGENESIS PROTEIN CYCH"/>
    <property type="match status" value="1"/>
</dbReference>
<dbReference type="Proteomes" id="UP000885830">
    <property type="component" value="Unassembled WGS sequence"/>
</dbReference>
<dbReference type="PANTHER" id="PTHR47870">
    <property type="entry name" value="CYTOCHROME C-TYPE BIOGENESIS PROTEIN CCMH"/>
    <property type="match status" value="1"/>
</dbReference>
<dbReference type="Pfam" id="PF03918">
    <property type="entry name" value="CcmH"/>
    <property type="match status" value="1"/>
</dbReference>
<feature type="chain" id="PRO_5028511164" description="Cytochrome c-type biogenesis protein" evidence="6">
    <location>
        <begin position="22"/>
        <end position="156"/>
    </location>
</feature>
<keyword evidence="4 6" id="KW-0732">Signal</keyword>
<dbReference type="CDD" id="cd16378">
    <property type="entry name" value="CcmH_N"/>
    <property type="match status" value="1"/>
</dbReference>
<evidence type="ECO:0000256" key="4">
    <source>
        <dbReference type="ARBA" id="ARBA00022729"/>
    </source>
</evidence>
<evidence type="ECO:0000259" key="7">
    <source>
        <dbReference type="Pfam" id="PF03918"/>
    </source>
</evidence>
<keyword evidence="6" id="KW-1133">Transmembrane helix</keyword>
<reference evidence="8" key="1">
    <citation type="journal article" date="2020" name="mSystems">
        <title>Genome- and Community-Level Interaction Insights into Carbon Utilization and Element Cycling Functions of Hydrothermarchaeota in Hydrothermal Sediment.</title>
        <authorList>
            <person name="Zhou Z."/>
            <person name="Liu Y."/>
            <person name="Xu W."/>
            <person name="Pan J."/>
            <person name="Luo Z.H."/>
            <person name="Li M."/>
        </authorList>
    </citation>
    <scope>NUCLEOTIDE SEQUENCE [LARGE SCALE GENOMIC DNA]</scope>
    <source>
        <strain evidence="8">HyVt-485</strain>
    </source>
</reference>
<keyword evidence="3 6" id="KW-0479">Metal-binding</keyword>
<name>A0A7C5R4Q5_9PROT</name>
<comment type="similarity">
    <text evidence="1 6">Belongs to the CcmH/CycL/Ccl2/NrfF family.</text>
</comment>
<organism evidence="8">
    <name type="scientific">Hellea balneolensis</name>
    <dbReference type="NCBI Taxonomy" id="287478"/>
    <lineage>
        <taxon>Bacteria</taxon>
        <taxon>Pseudomonadati</taxon>
        <taxon>Pseudomonadota</taxon>
        <taxon>Alphaproteobacteria</taxon>
        <taxon>Maricaulales</taxon>
        <taxon>Robiginitomaculaceae</taxon>
        <taxon>Hellea</taxon>
    </lineage>
</organism>